<protein>
    <submittedName>
        <fullName evidence="3">Uncharacterized protein</fullName>
    </submittedName>
</protein>
<reference evidence="3" key="3">
    <citation type="submission" date="2017-11" db="EMBL/GenBank/DDBJ databases">
        <title>Cell-free culture of the endosymbiotic bacteria Spiroplasma poulsonii highlights bacterial genes involved in host-symbiont interactions.</title>
        <authorList>
            <person name="Masson F."/>
            <person name="Calderon Copete S.P."/>
            <person name="Schupfer F."/>
            <person name="Garcia-Arraez G."/>
            <person name="Lemaitre B."/>
        </authorList>
    </citation>
    <scope>NUCLEOTIDE SEQUENCE</scope>
    <source>
        <strain evidence="3">MSRO</strain>
    </source>
</reference>
<organism evidence="3 6">
    <name type="scientific">Spiroplasma poulsonii</name>
    <dbReference type="NCBI Taxonomy" id="2138"/>
    <lineage>
        <taxon>Bacteria</taxon>
        <taxon>Bacillati</taxon>
        <taxon>Mycoplasmatota</taxon>
        <taxon>Mollicutes</taxon>
        <taxon>Entomoplasmatales</taxon>
        <taxon>Spiroplasmataceae</taxon>
        <taxon>Spiroplasma</taxon>
    </lineage>
</organism>
<reference evidence="3" key="1">
    <citation type="submission" date="2014-10" db="EMBL/GenBank/DDBJ databases">
        <authorList>
            <person name="Seo M.-J."/>
            <person name="Seok Y.J."/>
            <person name="Cha I.-T."/>
        </authorList>
    </citation>
    <scope>NUCLEOTIDE SEQUENCE</scope>
    <source>
        <strain evidence="3">MSRO</strain>
    </source>
</reference>
<dbReference type="STRING" id="2138.SMSRO_v1c17220"/>
<sequence length="132" mass="14716">MADIFGWLYSLIYKLFCSERMDGHCLSKDKKGNKEMEISNEIVIALLVLAGAGGMGSLGILGLSAKKIKKYKAEIRELRTAVIAHEKHLRGPDYATELALKTGQIKNVKKQVKVNDKKQEQKDAIKKLTNSI</sequence>
<dbReference type="AlphaFoldDB" id="A0A2P6F9A0"/>
<evidence type="ECO:0000313" key="6">
    <source>
        <dbReference type="Proteomes" id="UP000031565"/>
    </source>
</evidence>
<comment type="caution">
    <text evidence="3">The sequence shown here is derived from an EMBL/GenBank/DDBJ whole genome shotgun (WGS) entry which is preliminary data.</text>
</comment>
<evidence type="ECO:0000313" key="2">
    <source>
        <dbReference type="EMBL" id="PQM29973.1"/>
    </source>
</evidence>
<evidence type="ECO:0000313" key="4">
    <source>
        <dbReference type="EMBL" id="PQM30069.1"/>
    </source>
</evidence>
<keyword evidence="1" id="KW-0472">Membrane</keyword>
<name>A0A2P6F9A0_9MOLU</name>
<gene>
    <name evidence="5" type="ORF">SMSRO_SF018880</name>
    <name evidence="4" type="ORF">SMSRO_SF025410</name>
    <name evidence="3" type="ORF">SMSRO_SF026770</name>
    <name evidence="2" type="ORF">SMSRO_SF028560</name>
</gene>
<accession>A0A2P6F9A0</accession>
<dbReference type="RefSeq" id="WP_133165073.1">
    <property type="nucleotide sequence ID" value="NZ_CM020866.1"/>
</dbReference>
<keyword evidence="1" id="KW-1133">Transmembrane helix</keyword>
<keyword evidence="1" id="KW-0812">Transmembrane</keyword>
<dbReference type="EMBL" id="JTLV02000001">
    <property type="protein sequence ID" value="PQM32014.1"/>
    <property type="molecule type" value="Genomic_DNA"/>
</dbReference>
<feature type="transmembrane region" description="Helical" evidence="1">
    <location>
        <begin position="42"/>
        <end position="63"/>
    </location>
</feature>
<proteinExistence type="predicted"/>
<evidence type="ECO:0000313" key="5">
    <source>
        <dbReference type="EMBL" id="PQM32014.1"/>
    </source>
</evidence>
<dbReference type="Proteomes" id="UP000031565">
    <property type="component" value="Unassembled WGS sequence"/>
</dbReference>
<dbReference type="EMBL" id="JTLV02000004">
    <property type="protein sequence ID" value="PQM30069.1"/>
    <property type="molecule type" value="Genomic_DNA"/>
</dbReference>
<dbReference type="EMBL" id="JTLV02000005">
    <property type="protein sequence ID" value="PQM30020.1"/>
    <property type="molecule type" value="Genomic_DNA"/>
</dbReference>
<keyword evidence="6" id="KW-1185">Reference proteome</keyword>
<dbReference type="EMBL" id="JTLV02000006">
    <property type="protein sequence ID" value="PQM29973.1"/>
    <property type="molecule type" value="Genomic_DNA"/>
</dbReference>
<evidence type="ECO:0000313" key="3">
    <source>
        <dbReference type="EMBL" id="PQM30020.1"/>
    </source>
</evidence>
<reference evidence="3 6" key="2">
    <citation type="journal article" date="2015" name="MBio">
        <title>Genome sequence of the Drosophila melanogaster male-killing Spiroplasma strain MSRO endosymbiont.</title>
        <authorList>
            <person name="Paredes J.C."/>
            <person name="Herren J.K."/>
            <person name="Schupfer F."/>
            <person name="Marin R."/>
            <person name="Claverol S."/>
            <person name="Kuo C.H."/>
            <person name="Lemaitre B."/>
            <person name="Beven L."/>
        </authorList>
    </citation>
    <scope>NUCLEOTIDE SEQUENCE [LARGE SCALE GENOMIC DNA]</scope>
    <source>
        <strain evidence="3 6">MSRO</strain>
    </source>
</reference>
<evidence type="ECO:0000256" key="1">
    <source>
        <dbReference type="SAM" id="Phobius"/>
    </source>
</evidence>